<dbReference type="AlphaFoldDB" id="A0AA39J2H7"/>
<evidence type="ECO:0000313" key="3">
    <source>
        <dbReference type="Proteomes" id="UP001175226"/>
    </source>
</evidence>
<feature type="transmembrane region" description="Helical" evidence="1">
    <location>
        <begin position="38"/>
        <end position="56"/>
    </location>
</feature>
<reference evidence="2" key="1">
    <citation type="submission" date="2023-06" db="EMBL/GenBank/DDBJ databases">
        <authorList>
            <consortium name="Lawrence Berkeley National Laboratory"/>
            <person name="Ahrendt S."/>
            <person name="Sahu N."/>
            <person name="Indic B."/>
            <person name="Wong-Bajracharya J."/>
            <person name="Merenyi Z."/>
            <person name="Ke H.-M."/>
            <person name="Monk M."/>
            <person name="Kocsube S."/>
            <person name="Drula E."/>
            <person name="Lipzen A."/>
            <person name="Balint B."/>
            <person name="Henrissat B."/>
            <person name="Andreopoulos B."/>
            <person name="Martin F.M."/>
            <person name="Harder C.B."/>
            <person name="Rigling D."/>
            <person name="Ford K.L."/>
            <person name="Foster G.D."/>
            <person name="Pangilinan J."/>
            <person name="Papanicolaou A."/>
            <person name="Barry K."/>
            <person name="LaButti K."/>
            <person name="Viragh M."/>
            <person name="Koriabine M."/>
            <person name="Yan M."/>
            <person name="Riley R."/>
            <person name="Champramary S."/>
            <person name="Plett K.L."/>
            <person name="Tsai I.J."/>
            <person name="Slot J."/>
            <person name="Sipos G."/>
            <person name="Plett J."/>
            <person name="Nagy L.G."/>
            <person name="Grigoriev I.V."/>
        </authorList>
    </citation>
    <scope>NUCLEOTIDE SEQUENCE</scope>
    <source>
        <strain evidence="2">FPL87.14</strain>
    </source>
</reference>
<evidence type="ECO:0000313" key="2">
    <source>
        <dbReference type="EMBL" id="KAK0434067.1"/>
    </source>
</evidence>
<evidence type="ECO:0000256" key="1">
    <source>
        <dbReference type="SAM" id="Phobius"/>
    </source>
</evidence>
<organism evidence="2 3">
    <name type="scientific">Armillaria borealis</name>
    <dbReference type="NCBI Taxonomy" id="47425"/>
    <lineage>
        <taxon>Eukaryota</taxon>
        <taxon>Fungi</taxon>
        <taxon>Dikarya</taxon>
        <taxon>Basidiomycota</taxon>
        <taxon>Agaricomycotina</taxon>
        <taxon>Agaricomycetes</taxon>
        <taxon>Agaricomycetidae</taxon>
        <taxon>Agaricales</taxon>
        <taxon>Marasmiineae</taxon>
        <taxon>Physalacriaceae</taxon>
        <taxon>Armillaria</taxon>
    </lineage>
</organism>
<feature type="transmembrane region" description="Helical" evidence="1">
    <location>
        <begin position="76"/>
        <end position="98"/>
    </location>
</feature>
<protein>
    <submittedName>
        <fullName evidence="2">Uncharacterized protein</fullName>
    </submittedName>
</protein>
<comment type="caution">
    <text evidence="2">The sequence shown here is derived from an EMBL/GenBank/DDBJ whole genome shotgun (WGS) entry which is preliminary data.</text>
</comment>
<name>A0AA39J2H7_9AGAR</name>
<feature type="transmembrane region" description="Helical" evidence="1">
    <location>
        <begin position="192"/>
        <end position="216"/>
    </location>
</feature>
<feature type="transmembrane region" description="Helical" evidence="1">
    <location>
        <begin position="151"/>
        <end position="172"/>
    </location>
</feature>
<keyword evidence="1" id="KW-0472">Membrane</keyword>
<sequence>MTATIADDGTILQKLSDGQAKDIFRALDAQLNSMMVEALTHGVYTGVIIATLWAVVSSRSRRNDRGPRCILLMNVLLYLLTTIGFSVDWAANARIFIVNGQNFSTVFKAYNNPLPSRIYLVVGIAAAVSTILTNATLIWRCWIIWSCNWGVIFVPVISTTLAVVSKGIMLYHNCADGNPENTVLYAPNSSNWAVIYSSAILATLLWCTVLIVYRILSIVVEPC</sequence>
<dbReference type="Proteomes" id="UP001175226">
    <property type="component" value="Unassembled WGS sequence"/>
</dbReference>
<proteinExistence type="predicted"/>
<keyword evidence="1" id="KW-1133">Transmembrane helix</keyword>
<keyword evidence="1" id="KW-0812">Transmembrane</keyword>
<feature type="transmembrane region" description="Helical" evidence="1">
    <location>
        <begin position="118"/>
        <end position="139"/>
    </location>
</feature>
<dbReference type="EMBL" id="JAUEPT010000074">
    <property type="protein sequence ID" value="KAK0434067.1"/>
    <property type="molecule type" value="Genomic_DNA"/>
</dbReference>
<accession>A0AA39J2H7</accession>
<gene>
    <name evidence="2" type="ORF">EV421DRAFT_1354635</name>
</gene>
<keyword evidence="3" id="KW-1185">Reference proteome</keyword>